<organism evidence="1 2">
    <name type="scientific">Clunio marinus</name>
    <dbReference type="NCBI Taxonomy" id="568069"/>
    <lineage>
        <taxon>Eukaryota</taxon>
        <taxon>Metazoa</taxon>
        <taxon>Ecdysozoa</taxon>
        <taxon>Arthropoda</taxon>
        <taxon>Hexapoda</taxon>
        <taxon>Insecta</taxon>
        <taxon>Pterygota</taxon>
        <taxon>Neoptera</taxon>
        <taxon>Endopterygota</taxon>
        <taxon>Diptera</taxon>
        <taxon>Nematocera</taxon>
        <taxon>Chironomoidea</taxon>
        <taxon>Chironomidae</taxon>
        <taxon>Clunio</taxon>
    </lineage>
</organism>
<gene>
    <name evidence="1" type="ORF">CLUMA_CG015240</name>
</gene>
<evidence type="ECO:0000313" key="1">
    <source>
        <dbReference type="EMBL" id="CRL02210.1"/>
    </source>
</evidence>
<dbReference type="EMBL" id="CVRI01000057">
    <property type="protein sequence ID" value="CRL02210.1"/>
    <property type="molecule type" value="Genomic_DNA"/>
</dbReference>
<dbReference type="AlphaFoldDB" id="A0A1J1IR46"/>
<name>A0A1J1IR46_9DIPT</name>
<proteinExistence type="predicted"/>
<protein>
    <submittedName>
        <fullName evidence="1">CLUMA_CG015240, isoform A</fullName>
    </submittedName>
</protein>
<accession>A0A1J1IR46</accession>
<evidence type="ECO:0000313" key="2">
    <source>
        <dbReference type="Proteomes" id="UP000183832"/>
    </source>
</evidence>
<dbReference type="Proteomes" id="UP000183832">
    <property type="component" value="Unassembled WGS sequence"/>
</dbReference>
<keyword evidence="2" id="KW-1185">Reference proteome</keyword>
<reference evidence="1 2" key="1">
    <citation type="submission" date="2015-04" db="EMBL/GenBank/DDBJ databases">
        <authorList>
            <person name="Syromyatnikov M.Y."/>
            <person name="Popov V.N."/>
        </authorList>
    </citation>
    <scope>NUCLEOTIDE SEQUENCE [LARGE SCALE GENOMIC DNA]</scope>
</reference>
<sequence>MIDYQIKLFEKEFLVNQIINQNTLLICEIKTFLFM</sequence>